<dbReference type="PROSITE" id="PS51229">
    <property type="entry name" value="DCUN1"/>
    <property type="match status" value="1"/>
</dbReference>
<comment type="caution">
    <text evidence="4">The sequence shown here is derived from an EMBL/GenBank/DDBJ whole genome shotgun (WGS) entry which is preliminary data.</text>
</comment>
<reference evidence="4" key="2">
    <citation type="submission" date="2023-06" db="EMBL/GenBank/DDBJ databases">
        <authorList>
            <person name="Ma L."/>
            <person name="Liu K.-W."/>
            <person name="Li Z."/>
            <person name="Hsiao Y.-Y."/>
            <person name="Qi Y."/>
            <person name="Fu T."/>
            <person name="Tang G."/>
            <person name="Zhang D."/>
            <person name="Sun W.-H."/>
            <person name="Liu D.-K."/>
            <person name="Li Y."/>
            <person name="Chen G.-Z."/>
            <person name="Liu X.-D."/>
            <person name="Liao X.-Y."/>
            <person name="Jiang Y.-T."/>
            <person name="Yu X."/>
            <person name="Hao Y."/>
            <person name="Huang J."/>
            <person name="Zhao X.-W."/>
            <person name="Ke S."/>
            <person name="Chen Y.-Y."/>
            <person name="Wu W.-L."/>
            <person name="Hsu J.-L."/>
            <person name="Lin Y.-F."/>
            <person name="Huang M.-D."/>
            <person name="Li C.-Y."/>
            <person name="Huang L."/>
            <person name="Wang Z.-W."/>
            <person name="Zhao X."/>
            <person name="Zhong W.-Y."/>
            <person name="Peng D.-H."/>
            <person name="Ahmad S."/>
            <person name="Lan S."/>
            <person name="Zhang J.-S."/>
            <person name="Tsai W.-C."/>
            <person name="Van De Peer Y."/>
            <person name="Liu Z.-J."/>
        </authorList>
    </citation>
    <scope>NUCLEOTIDE SEQUENCE</scope>
    <source>
        <strain evidence="4">CP</strain>
        <tissue evidence="4">Leaves</tissue>
    </source>
</reference>
<reference evidence="4" key="1">
    <citation type="journal article" date="2023" name="Nat. Commun.">
        <title>Diploid and tetraploid genomes of Acorus and the evolution of monocots.</title>
        <authorList>
            <person name="Ma L."/>
            <person name="Liu K.W."/>
            <person name="Li Z."/>
            <person name="Hsiao Y.Y."/>
            <person name="Qi Y."/>
            <person name="Fu T."/>
            <person name="Tang G.D."/>
            <person name="Zhang D."/>
            <person name="Sun W.H."/>
            <person name="Liu D.K."/>
            <person name="Li Y."/>
            <person name="Chen G.Z."/>
            <person name="Liu X.D."/>
            <person name="Liao X.Y."/>
            <person name="Jiang Y.T."/>
            <person name="Yu X."/>
            <person name="Hao Y."/>
            <person name="Huang J."/>
            <person name="Zhao X.W."/>
            <person name="Ke S."/>
            <person name="Chen Y.Y."/>
            <person name="Wu W.L."/>
            <person name="Hsu J.L."/>
            <person name="Lin Y.F."/>
            <person name="Huang M.D."/>
            <person name="Li C.Y."/>
            <person name="Huang L."/>
            <person name="Wang Z.W."/>
            <person name="Zhao X."/>
            <person name="Zhong W.Y."/>
            <person name="Peng D.H."/>
            <person name="Ahmad S."/>
            <person name="Lan S."/>
            <person name="Zhang J.S."/>
            <person name="Tsai W.C."/>
            <person name="Van de Peer Y."/>
            <person name="Liu Z.J."/>
        </authorList>
    </citation>
    <scope>NUCLEOTIDE SEQUENCE</scope>
    <source>
        <strain evidence="4">CP</strain>
    </source>
</reference>
<proteinExistence type="predicted"/>
<dbReference type="GO" id="GO:0032182">
    <property type="term" value="F:ubiquitin-like protein binding"/>
    <property type="evidence" value="ECO:0007669"/>
    <property type="project" value="TreeGrafter"/>
</dbReference>
<gene>
    <name evidence="4" type="ORF">QJS10_CPB17g00243</name>
</gene>
<dbReference type="InterPro" id="IPR014764">
    <property type="entry name" value="DCN-prot"/>
</dbReference>
<feature type="compositionally biased region" description="Low complexity" evidence="2">
    <location>
        <begin position="8"/>
        <end position="21"/>
    </location>
</feature>
<evidence type="ECO:0000259" key="3">
    <source>
        <dbReference type="PROSITE" id="PS51229"/>
    </source>
</evidence>
<organism evidence="4 5">
    <name type="scientific">Acorus calamus</name>
    <name type="common">Sweet flag</name>
    <dbReference type="NCBI Taxonomy" id="4465"/>
    <lineage>
        <taxon>Eukaryota</taxon>
        <taxon>Viridiplantae</taxon>
        <taxon>Streptophyta</taxon>
        <taxon>Embryophyta</taxon>
        <taxon>Tracheophyta</taxon>
        <taxon>Spermatophyta</taxon>
        <taxon>Magnoliopsida</taxon>
        <taxon>Liliopsida</taxon>
        <taxon>Acoraceae</taxon>
        <taxon>Acorus</taxon>
    </lineage>
</organism>
<dbReference type="GO" id="GO:0031624">
    <property type="term" value="F:ubiquitin conjugating enzyme binding"/>
    <property type="evidence" value="ECO:0007669"/>
    <property type="project" value="TreeGrafter"/>
</dbReference>
<dbReference type="Pfam" id="PF03556">
    <property type="entry name" value="Cullin_binding"/>
    <property type="match status" value="1"/>
</dbReference>
<dbReference type="GO" id="GO:0097602">
    <property type="term" value="F:cullin family protein binding"/>
    <property type="evidence" value="ECO:0007669"/>
    <property type="project" value="TreeGrafter"/>
</dbReference>
<dbReference type="EMBL" id="JAUJYO010000017">
    <property type="protein sequence ID" value="KAK1292985.1"/>
    <property type="molecule type" value="Genomic_DNA"/>
</dbReference>
<comment type="function">
    <text evidence="1">Neddylation of cullins play an essential role in the regulation of SCF-type complexes activity.</text>
</comment>
<dbReference type="PANTHER" id="PTHR12281:SF12">
    <property type="entry name" value="DEFECTIVE IN CULLIN NEDDYLATION PROTEIN"/>
    <property type="match status" value="1"/>
</dbReference>
<dbReference type="PANTHER" id="PTHR12281">
    <property type="entry name" value="RP42 RELATED"/>
    <property type="match status" value="1"/>
</dbReference>
<evidence type="ECO:0000313" key="4">
    <source>
        <dbReference type="EMBL" id="KAK1292985.1"/>
    </source>
</evidence>
<dbReference type="SUPFAM" id="SSF47473">
    <property type="entry name" value="EF-hand"/>
    <property type="match status" value="1"/>
</dbReference>
<evidence type="ECO:0000313" key="5">
    <source>
        <dbReference type="Proteomes" id="UP001180020"/>
    </source>
</evidence>
<evidence type="ECO:0000256" key="1">
    <source>
        <dbReference type="RuleBase" id="RU410713"/>
    </source>
</evidence>
<dbReference type="InterPro" id="IPR005176">
    <property type="entry name" value="PONY_dom"/>
</dbReference>
<dbReference type="GO" id="GO:0000151">
    <property type="term" value="C:ubiquitin ligase complex"/>
    <property type="evidence" value="ECO:0007669"/>
    <property type="project" value="TreeGrafter"/>
</dbReference>
<keyword evidence="5" id="KW-1185">Reference proteome</keyword>
<dbReference type="InterPro" id="IPR011992">
    <property type="entry name" value="EF-hand-dom_pair"/>
</dbReference>
<protein>
    <recommendedName>
        <fullName evidence="1">Defective in cullin neddylation protein</fullName>
    </recommendedName>
</protein>
<dbReference type="Proteomes" id="UP001180020">
    <property type="component" value="Unassembled WGS sequence"/>
</dbReference>
<name>A0AAV9CVY3_ACOCL</name>
<dbReference type="GO" id="GO:0045116">
    <property type="term" value="P:protein neddylation"/>
    <property type="evidence" value="ECO:0007669"/>
    <property type="project" value="TreeGrafter"/>
</dbReference>
<feature type="domain" description="DCUN1" evidence="3">
    <location>
        <begin position="28"/>
        <end position="219"/>
    </location>
</feature>
<dbReference type="AlphaFoldDB" id="A0AAV9CVY3"/>
<accession>A0AAV9CVY3</accession>
<feature type="region of interest" description="Disordered" evidence="2">
    <location>
        <begin position="1"/>
        <end position="21"/>
    </location>
</feature>
<evidence type="ECO:0000256" key="2">
    <source>
        <dbReference type="SAM" id="MobiDB-lite"/>
    </source>
</evidence>
<dbReference type="Gene3D" id="1.10.238.200">
    <property type="entry name" value="Cullin, PONY binding domain"/>
    <property type="match status" value="1"/>
</dbReference>
<sequence>MPPRRNSRSTNPPAASSAVSATSKAAIKELERINNLFSLYRDPNSDTIDPEGIETLCSDLKIDHTDVRMLMLAWTMRAKRQGYFTREEWQRGLQALHADTLGKLQKALSQLDKGVWNSNIFENFHSYSFSFCLTEEGQRSLDIETICELLNLVIGPRYRSQIDKLIEFLKIQHEYKGLSLDQWTGILRFCQEINFPGLDNYDESCAWPLILDNFVEWMKKIQK</sequence>
<dbReference type="InterPro" id="IPR042460">
    <property type="entry name" value="DCN1-like_PONY"/>
</dbReference>
<dbReference type="Gene3D" id="1.10.238.10">
    <property type="entry name" value="EF-hand"/>
    <property type="match status" value="1"/>
</dbReference>